<dbReference type="InterPro" id="IPR008030">
    <property type="entry name" value="NmrA-like"/>
</dbReference>
<sequence>MRIGVAPASTRTCAAAIRSLLEQSSNSSSSIEVRAWYRDIAKAPSEFLSHANFEAVKGDVSDASSFDFEGCDVIITVPPPFFKHENMVELSENLSRNIKTAIEKSTTVKRLVMMSSMGAHLYDGVGEIKTKTAAERILVETRIPRITVIRPAYFMENWAAQYPTLKAPEPSVFSYLTPSDWKLEMVSIKDVGKLAAKEATADAPQSTPVYICEIQGPQKEGYSSLEVRDVLTKILGKEVNLQLIEKSKLPDFFGAFLPSGCVNEFVEMASSFLQGGALNVNPDPQANVVHGDTSLESALEEAIREQEKISGNSA</sequence>
<comment type="caution">
    <text evidence="2">The sequence shown here is derived from an EMBL/GenBank/DDBJ whole genome shotgun (WGS) entry which is preliminary data.</text>
</comment>
<evidence type="ECO:0000313" key="3">
    <source>
        <dbReference type="Proteomes" id="UP000766486"/>
    </source>
</evidence>
<reference evidence="2 3" key="1">
    <citation type="submission" date="2019-06" db="EMBL/GenBank/DDBJ databases">
        <authorList>
            <person name="Broberg M."/>
        </authorList>
    </citation>
    <scope>NUCLEOTIDE SEQUENCE [LARGE SCALE GENOMIC DNA]</scope>
</reference>
<accession>A0ABY6TRG0</accession>
<name>A0ABY6TRG0_BIOOC</name>
<dbReference type="PANTHER" id="PTHR43162:SF1">
    <property type="entry name" value="PRESTALK A DIFFERENTIATION PROTEIN A"/>
    <property type="match status" value="1"/>
</dbReference>
<keyword evidence="3" id="KW-1185">Reference proteome</keyword>
<protein>
    <recommendedName>
        <fullName evidence="1">NmrA-like domain-containing protein</fullName>
    </recommendedName>
</protein>
<feature type="domain" description="NmrA-like" evidence="1">
    <location>
        <begin position="29"/>
        <end position="275"/>
    </location>
</feature>
<dbReference type="InterPro" id="IPR036291">
    <property type="entry name" value="NAD(P)-bd_dom_sf"/>
</dbReference>
<dbReference type="SUPFAM" id="SSF51735">
    <property type="entry name" value="NAD(P)-binding Rossmann-fold domains"/>
    <property type="match status" value="1"/>
</dbReference>
<gene>
    <name evidence="2" type="ORF">CLO192961_LOCUS44106</name>
</gene>
<dbReference type="InterPro" id="IPR051604">
    <property type="entry name" value="Ergot_Alk_Oxidoreductase"/>
</dbReference>
<dbReference type="PANTHER" id="PTHR43162">
    <property type="match status" value="1"/>
</dbReference>
<organism evidence="2 3">
    <name type="scientific">Bionectria ochroleuca</name>
    <name type="common">Gliocladium roseum</name>
    <dbReference type="NCBI Taxonomy" id="29856"/>
    <lineage>
        <taxon>Eukaryota</taxon>
        <taxon>Fungi</taxon>
        <taxon>Dikarya</taxon>
        <taxon>Ascomycota</taxon>
        <taxon>Pezizomycotina</taxon>
        <taxon>Sordariomycetes</taxon>
        <taxon>Hypocreomycetidae</taxon>
        <taxon>Hypocreales</taxon>
        <taxon>Bionectriaceae</taxon>
        <taxon>Clonostachys</taxon>
    </lineage>
</organism>
<dbReference type="Pfam" id="PF05368">
    <property type="entry name" value="NmrA"/>
    <property type="match status" value="1"/>
</dbReference>
<evidence type="ECO:0000259" key="1">
    <source>
        <dbReference type="Pfam" id="PF05368"/>
    </source>
</evidence>
<evidence type="ECO:0000313" key="2">
    <source>
        <dbReference type="EMBL" id="VUC21202.1"/>
    </source>
</evidence>
<dbReference type="Gene3D" id="3.40.50.720">
    <property type="entry name" value="NAD(P)-binding Rossmann-like Domain"/>
    <property type="match status" value="1"/>
</dbReference>
<proteinExistence type="predicted"/>
<dbReference type="Proteomes" id="UP000766486">
    <property type="component" value="Unassembled WGS sequence"/>
</dbReference>
<dbReference type="EMBL" id="CABFNS010000354">
    <property type="protein sequence ID" value="VUC21202.1"/>
    <property type="molecule type" value="Genomic_DNA"/>
</dbReference>